<dbReference type="HOGENOM" id="CLU_138681_0_0_1"/>
<reference evidence="3" key="2">
    <citation type="submission" date="2015-01" db="EMBL/GenBank/DDBJ databases">
        <title>Evolutionary Origins and Diversification of the Mycorrhizal Mutualists.</title>
        <authorList>
            <consortium name="DOE Joint Genome Institute"/>
            <consortium name="Mycorrhizal Genomics Consortium"/>
            <person name="Kohler A."/>
            <person name="Kuo A."/>
            <person name="Nagy L.G."/>
            <person name="Floudas D."/>
            <person name="Copeland A."/>
            <person name="Barry K.W."/>
            <person name="Cichocki N."/>
            <person name="Veneault-Fourrey C."/>
            <person name="LaButti K."/>
            <person name="Lindquist E.A."/>
            <person name="Lipzen A."/>
            <person name="Lundell T."/>
            <person name="Morin E."/>
            <person name="Murat C."/>
            <person name="Riley R."/>
            <person name="Ohm R."/>
            <person name="Sun H."/>
            <person name="Tunlid A."/>
            <person name="Henrissat B."/>
            <person name="Grigoriev I.V."/>
            <person name="Hibbett D.S."/>
            <person name="Martin F."/>
        </authorList>
    </citation>
    <scope>NUCLEOTIDE SEQUENCE [LARGE SCALE GENOMIC DNA]</scope>
    <source>
        <strain evidence="3">MAFF 305830</strain>
    </source>
</reference>
<dbReference type="AlphaFoldDB" id="A0A0C2WH89"/>
<reference evidence="2 3" key="1">
    <citation type="submission" date="2014-04" db="EMBL/GenBank/DDBJ databases">
        <authorList>
            <consortium name="DOE Joint Genome Institute"/>
            <person name="Kuo A."/>
            <person name="Zuccaro A."/>
            <person name="Kohler A."/>
            <person name="Nagy L.G."/>
            <person name="Floudas D."/>
            <person name="Copeland A."/>
            <person name="Barry K.W."/>
            <person name="Cichocki N."/>
            <person name="Veneault-Fourrey C."/>
            <person name="LaButti K."/>
            <person name="Lindquist E.A."/>
            <person name="Lipzen A."/>
            <person name="Lundell T."/>
            <person name="Morin E."/>
            <person name="Murat C."/>
            <person name="Sun H."/>
            <person name="Tunlid A."/>
            <person name="Henrissat B."/>
            <person name="Grigoriev I.V."/>
            <person name="Hibbett D.S."/>
            <person name="Martin F."/>
            <person name="Nordberg H.P."/>
            <person name="Cantor M.N."/>
            <person name="Hua S.X."/>
        </authorList>
    </citation>
    <scope>NUCLEOTIDE SEQUENCE [LARGE SCALE GENOMIC DNA]</scope>
    <source>
        <strain evidence="2 3">MAFF 305830</strain>
    </source>
</reference>
<dbReference type="Proteomes" id="UP000054097">
    <property type="component" value="Unassembled WGS sequence"/>
</dbReference>
<dbReference type="OrthoDB" id="3944184at2759"/>
<protein>
    <submittedName>
        <fullName evidence="2">Uncharacterized protein</fullName>
    </submittedName>
</protein>
<sequence length="142" mass="15191">MHILKTLAASLAIALPGVLARGHIRTPEEGTKVAPGSWVPFYYESMGEYSVTSYNFTVWLYTSDPREGLFTGEATGVSVGTCYSSNVANTQPAHPPPPAQIYIPDFSKGPGGFAGGKNASDAPLWLSVFEEYGTGWVSNSNR</sequence>
<proteinExistence type="predicted"/>
<gene>
    <name evidence="2" type="ORF">M408DRAFT_73734</name>
</gene>
<evidence type="ECO:0000313" key="3">
    <source>
        <dbReference type="Proteomes" id="UP000054097"/>
    </source>
</evidence>
<feature type="chain" id="PRO_5002158164" evidence="1">
    <location>
        <begin position="21"/>
        <end position="142"/>
    </location>
</feature>
<accession>A0A0C2WH89</accession>
<keyword evidence="1" id="KW-0732">Signal</keyword>
<evidence type="ECO:0000313" key="2">
    <source>
        <dbReference type="EMBL" id="KIM25758.1"/>
    </source>
</evidence>
<dbReference type="EMBL" id="KN824311">
    <property type="protein sequence ID" value="KIM25758.1"/>
    <property type="molecule type" value="Genomic_DNA"/>
</dbReference>
<feature type="signal peptide" evidence="1">
    <location>
        <begin position="1"/>
        <end position="20"/>
    </location>
</feature>
<name>A0A0C2WH89_SERVB</name>
<organism evidence="2 3">
    <name type="scientific">Serendipita vermifera MAFF 305830</name>
    <dbReference type="NCBI Taxonomy" id="933852"/>
    <lineage>
        <taxon>Eukaryota</taxon>
        <taxon>Fungi</taxon>
        <taxon>Dikarya</taxon>
        <taxon>Basidiomycota</taxon>
        <taxon>Agaricomycotina</taxon>
        <taxon>Agaricomycetes</taxon>
        <taxon>Sebacinales</taxon>
        <taxon>Serendipitaceae</taxon>
        <taxon>Serendipita</taxon>
    </lineage>
</organism>
<keyword evidence="3" id="KW-1185">Reference proteome</keyword>
<evidence type="ECO:0000256" key="1">
    <source>
        <dbReference type="SAM" id="SignalP"/>
    </source>
</evidence>